<evidence type="ECO:0000313" key="18">
    <source>
        <dbReference type="Proteomes" id="UP001596364"/>
    </source>
</evidence>
<dbReference type="Proteomes" id="UP001596364">
    <property type="component" value="Unassembled WGS sequence"/>
</dbReference>
<evidence type="ECO:0000256" key="6">
    <source>
        <dbReference type="ARBA" id="ARBA00022723"/>
    </source>
</evidence>
<dbReference type="InterPro" id="IPR058561">
    <property type="entry name" value="Exonuc_1_C"/>
</dbReference>
<keyword evidence="7 14" id="KW-0227">DNA damage</keyword>
<keyword evidence="6" id="KW-0479">Metal-binding</keyword>
<evidence type="ECO:0000256" key="7">
    <source>
        <dbReference type="ARBA" id="ARBA00022763"/>
    </source>
</evidence>
<protein>
    <recommendedName>
        <fullName evidence="4 14">Exodeoxyribonuclease I</fullName>
        <ecNumber evidence="3 14">3.1.11.1</ecNumber>
    </recommendedName>
</protein>
<dbReference type="Gene3D" id="3.30.420.10">
    <property type="entry name" value="Ribonuclease H-like superfamily/Ribonuclease H"/>
    <property type="match status" value="1"/>
</dbReference>
<comment type="catalytic activity">
    <reaction evidence="1 14">
        <text>Exonucleolytic cleavage in the 3'- to 5'-direction to yield nucleoside 5'-phosphates.</text>
        <dbReference type="EC" id="3.1.11.1"/>
    </reaction>
</comment>
<keyword evidence="11" id="KW-0238">DNA-binding</keyword>
<keyword evidence="8 14" id="KW-0378">Hydrolase</keyword>
<evidence type="ECO:0000256" key="8">
    <source>
        <dbReference type="ARBA" id="ARBA00022801"/>
    </source>
</evidence>
<dbReference type="EC" id="3.1.11.1" evidence="3 14"/>
<dbReference type="InterPro" id="IPR036397">
    <property type="entry name" value="RNaseH_sf"/>
</dbReference>
<feature type="domain" description="ExoI C-terminal" evidence="16">
    <location>
        <begin position="357"/>
        <end position="479"/>
    </location>
</feature>
<reference evidence="18" key="1">
    <citation type="journal article" date="2019" name="Int. J. Syst. Evol. Microbiol.">
        <title>The Global Catalogue of Microorganisms (GCM) 10K type strain sequencing project: providing services to taxonomists for standard genome sequencing and annotation.</title>
        <authorList>
            <consortium name="The Broad Institute Genomics Platform"/>
            <consortium name="The Broad Institute Genome Sequencing Center for Infectious Disease"/>
            <person name="Wu L."/>
            <person name="Ma J."/>
        </authorList>
    </citation>
    <scope>NUCLEOTIDE SEQUENCE [LARGE SCALE GENOMIC DNA]</scope>
    <source>
        <strain evidence="18">CGMCC 1.16031</strain>
    </source>
</reference>
<evidence type="ECO:0000256" key="9">
    <source>
        <dbReference type="ARBA" id="ARBA00022839"/>
    </source>
</evidence>
<evidence type="ECO:0000256" key="12">
    <source>
        <dbReference type="ARBA" id="ARBA00023204"/>
    </source>
</evidence>
<dbReference type="PROSITE" id="PS51784">
    <property type="entry name" value="EXOI_SH3"/>
    <property type="match status" value="1"/>
</dbReference>
<dbReference type="InterPro" id="IPR038649">
    <property type="entry name" value="EXOI_SH3_sf"/>
</dbReference>
<dbReference type="Pfam" id="PF08411">
    <property type="entry name" value="ExoI_SH3"/>
    <property type="match status" value="1"/>
</dbReference>
<dbReference type="GO" id="GO:0008310">
    <property type="term" value="F:single-stranded DNA 3'-5' DNA exonuclease activity"/>
    <property type="evidence" value="ECO:0007669"/>
    <property type="project" value="UniProtKB-EC"/>
</dbReference>
<dbReference type="PIRSF" id="PIRSF000977">
    <property type="entry name" value="Exodeoxyribonuclease_I"/>
    <property type="match status" value="1"/>
</dbReference>
<evidence type="ECO:0000259" key="15">
    <source>
        <dbReference type="PROSITE" id="PS51784"/>
    </source>
</evidence>
<dbReference type="InterPro" id="IPR013620">
    <property type="entry name" value="Exonuc_1_SH3"/>
</dbReference>
<dbReference type="Pfam" id="PF00929">
    <property type="entry name" value="RNase_T"/>
    <property type="match status" value="1"/>
</dbReference>
<dbReference type="InterPro" id="IPR022894">
    <property type="entry name" value="Oligoribonuclease"/>
</dbReference>
<evidence type="ECO:0000256" key="13">
    <source>
        <dbReference type="ARBA" id="ARBA00046792"/>
    </source>
</evidence>
<evidence type="ECO:0000256" key="11">
    <source>
        <dbReference type="ARBA" id="ARBA00023125"/>
    </source>
</evidence>
<dbReference type="EMBL" id="JBHSUS010000001">
    <property type="protein sequence ID" value="MFC6440304.1"/>
    <property type="molecule type" value="Genomic_DNA"/>
</dbReference>
<dbReference type="Gene3D" id="1.10.287.1240">
    <property type="match status" value="1"/>
</dbReference>
<evidence type="ECO:0000259" key="16">
    <source>
        <dbReference type="PROSITE" id="PS51785"/>
    </source>
</evidence>
<name>A0ABW1XJS8_9ALTE</name>
<comment type="caution">
    <text evidence="17">The sequence shown here is derived from an EMBL/GenBank/DDBJ whole genome shotgun (WGS) entry which is preliminary data.</text>
</comment>
<dbReference type="InterPro" id="IPR013520">
    <property type="entry name" value="Ribonucl_H"/>
</dbReference>
<feature type="domain" description="ExoI SH3-like" evidence="15">
    <location>
        <begin position="200"/>
        <end position="354"/>
    </location>
</feature>
<sequence>MNTTNQPTLLFHDYETWGVSPQKDHPSQFAAIRTDLDLNEIGSPENFYCQVANDYLPHPVASLLTGISPLQANRDGYCEAEFAGKIQRIMSEPQTCVVGYNSIRFDDEVTRYTFYRNFIDPYAREWQKGNSRWDIIDLVRTCYALRPDGITWPEKDDGSPSFKLEQLTAANGISHADAHDALSDVRATIALARLVKQAQPKLYEYLFSLRDKRKVLNQLDLINHTPLVHISSKLPARQGCCTLIMPLCMHPTNKNAIIVLNLQLDPTPLFELDAPALLEKLYTASENLAPGEDRLPIKLIHINKCPAIAPLATLSDERAAQLGIDKQRCLAHWQSLKQNLHIMQKLQDMYEISRDDAPLDPDYALYTGGFFSDSDRYKMEQIRQLPPAQLAGKDWQFDDPRLPVMLFRYRARNYPESLSYDELQRWQQHRQLRLVDSQGQYGLNLTNYMNELALLAEQYQHDAGKMRLLRDLQSYGANL</sequence>
<keyword evidence="12 14" id="KW-0234">DNA repair</keyword>
<evidence type="ECO:0000256" key="14">
    <source>
        <dbReference type="PIRNR" id="PIRNR000977"/>
    </source>
</evidence>
<organism evidence="17 18">
    <name type="scientific">Pseudobowmanella zhangzhouensis</name>
    <dbReference type="NCBI Taxonomy" id="1537679"/>
    <lineage>
        <taxon>Bacteria</taxon>
        <taxon>Pseudomonadati</taxon>
        <taxon>Pseudomonadota</taxon>
        <taxon>Gammaproteobacteria</taxon>
        <taxon>Alteromonadales</taxon>
        <taxon>Alteromonadaceae</taxon>
    </lineage>
</organism>
<dbReference type="InterPro" id="IPR023607">
    <property type="entry name" value="Exodeoxyribonuclease_I"/>
</dbReference>
<dbReference type="Pfam" id="PF26016">
    <property type="entry name" value="ExoI_C"/>
    <property type="match status" value="1"/>
</dbReference>
<keyword evidence="18" id="KW-1185">Reference proteome</keyword>
<dbReference type="RefSeq" id="WP_131258105.1">
    <property type="nucleotide sequence ID" value="NZ_JBHSUS010000001.1"/>
</dbReference>
<dbReference type="PANTHER" id="PTHR11046">
    <property type="entry name" value="OLIGORIBONUCLEASE, MITOCHONDRIAL"/>
    <property type="match status" value="1"/>
</dbReference>
<evidence type="ECO:0000256" key="10">
    <source>
        <dbReference type="ARBA" id="ARBA00022842"/>
    </source>
</evidence>
<evidence type="ECO:0000256" key="2">
    <source>
        <dbReference type="ARBA" id="ARBA00001946"/>
    </source>
</evidence>
<comment type="cofactor">
    <cofactor evidence="2">
        <name>Mg(2+)</name>
        <dbReference type="ChEBI" id="CHEBI:18420"/>
    </cofactor>
</comment>
<keyword evidence="9 14" id="KW-0269">Exonuclease</keyword>
<dbReference type="NCBIfam" id="NF008746">
    <property type="entry name" value="PRK11779.1"/>
    <property type="match status" value="1"/>
</dbReference>
<proteinExistence type="predicted"/>
<evidence type="ECO:0000256" key="3">
    <source>
        <dbReference type="ARBA" id="ARBA00012108"/>
    </source>
</evidence>
<evidence type="ECO:0000256" key="5">
    <source>
        <dbReference type="ARBA" id="ARBA00022722"/>
    </source>
</evidence>
<accession>A0ABW1XJS8</accession>
<comment type="subunit">
    <text evidence="13">Monomer. Interacts with ssb (via C-terminus); this interaction stimulates the exonuclease activity by recruiting the enzyme to its substrate.</text>
</comment>
<dbReference type="PROSITE" id="PS51785">
    <property type="entry name" value="EXOI_C"/>
    <property type="match status" value="1"/>
</dbReference>
<dbReference type="Gene3D" id="1.20.1280.70">
    <property type="entry name" value="Exonuclease ExoI, domain 3"/>
    <property type="match status" value="1"/>
</dbReference>
<evidence type="ECO:0000256" key="4">
    <source>
        <dbReference type="ARBA" id="ARBA00019900"/>
    </source>
</evidence>
<keyword evidence="10" id="KW-0460">Magnesium</keyword>
<dbReference type="SUPFAM" id="SSF53098">
    <property type="entry name" value="Ribonuclease H-like"/>
    <property type="match status" value="1"/>
</dbReference>
<dbReference type="InterPro" id="IPR012337">
    <property type="entry name" value="RNaseH-like_sf"/>
</dbReference>
<keyword evidence="5 14" id="KW-0540">Nuclease</keyword>
<gene>
    <name evidence="17" type="primary">sbcB</name>
    <name evidence="17" type="ORF">ACFP85_09115</name>
</gene>
<evidence type="ECO:0000256" key="1">
    <source>
        <dbReference type="ARBA" id="ARBA00000563"/>
    </source>
</evidence>
<dbReference type="Gene3D" id="3.30.1520.20">
    <property type="entry name" value="Exonuclease ExoI, domain 2"/>
    <property type="match status" value="1"/>
</dbReference>
<evidence type="ECO:0000313" key="17">
    <source>
        <dbReference type="EMBL" id="MFC6440304.1"/>
    </source>
</evidence>
<dbReference type="CDD" id="cd06138">
    <property type="entry name" value="ExoI_N"/>
    <property type="match status" value="1"/>
</dbReference>
<dbReference type="PANTHER" id="PTHR11046:SF11">
    <property type="entry name" value="EXODEOXYRIBONUCLEASE I"/>
    <property type="match status" value="1"/>
</dbReference>
<dbReference type="InterPro" id="IPR034747">
    <property type="entry name" value="EXOI_SH3"/>
</dbReference>